<reference evidence="2 3" key="1">
    <citation type="journal article" date="2016" name="Mol. Biol. Evol.">
        <title>Comparative Genomics of Early-Diverging Mushroom-Forming Fungi Provides Insights into the Origins of Lignocellulose Decay Capabilities.</title>
        <authorList>
            <person name="Nagy L.G."/>
            <person name="Riley R."/>
            <person name="Tritt A."/>
            <person name="Adam C."/>
            <person name="Daum C."/>
            <person name="Floudas D."/>
            <person name="Sun H."/>
            <person name="Yadav J.S."/>
            <person name="Pangilinan J."/>
            <person name="Larsson K.H."/>
            <person name="Matsuura K."/>
            <person name="Barry K."/>
            <person name="Labutti K."/>
            <person name="Kuo R."/>
            <person name="Ohm R.A."/>
            <person name="Bhattacharya S.S."/>
            <person name="Shirouzu T."/>
            <person name="Yoshinaga Y."/>
            <person name="Martin F.M."/>
            <person name="Grigoriev I.V."/>
            <person name="Hibbett D.S."/>
        </authorList>
    </citation>
    <scope>NUCLEOTIDE SEQUENCE [LARGE SCALE GENOMIC DNA]</scope>
    <source>
        <strain evidence="2 3">93-53</strain>
    </source>
</reference>
<proteinExistence type="predicted"/>
<feature type="compositionally biased region" description="Low complexity" evidence="1">
    <location>
        <begin position="89"/>
        <end position="98"/>
    </location>
</feature>
<dbReference type="STRING" id="1314785.A0A165E2L2"/>
<feature type="compositionally biased region" description="Low complexity" evidence="1">
    <location>
        <begin position="128"/>
        <end position="144"/>
    </location>
</feature>
<dbReference type="InParanoid" id="A0A165E2L2"/>
<organism evidence="2 3">
    <name type="scientific">Laetiporus sulphureus 93-53</name>
    <dbReference type="NCBI Taxonomy" id="1314785"/>
    <lineage>
        <taxon>Eukaryota</taxon>
        <taxon>Fungi</taxon>
        <taxon>Dikarya</taxon>
        <taxon>Basidiomycota</taxon>
        <taxon>Agaricomycotina</taxon>
        <taxon>Agaricomycetes</taxon>
        <taxon>Polyporales</taxon>
        <taxon>Laetiporus</taxon>
    </lineage>
</organism>
<name>A0A165E2L2_9APHY</name>
<accession>A0A165E2L2</accession>
<feature type="compositionally biased region" description="Low complexity" evidence="1">
    <location>
        <begin position="167"/>
        <end position="181"/>
    </location>
</feature>
<evidence type="ECO:0000313" key="3">
    <source>
        <dbReference type="Proteomes" id="UP000076871"/>
    </source>
</evidence>
<feature type="compositionally biased region" description="Low complexity" evidence="1">
    <location>
        <begin position="246"/>
        <end position="268"/>
    </location>
</feature>
<feature type="compositionally biased region" description="Polar residues" evidence="1">
    <location>
        <begin position="189"/>
        <end position="198"/>
    </location>
</feature>
<dbReference type="OrthoDB" id="1938591at2759"/>
<dbReference type="EMBL" id="KV427626">
    <property type="protein sequence ID" value="KZT06125.1"/>
    <property type="molecule type" value="Genomic_DNA"/>
</dbReference>
<evidence type="ECO:0000256" key="1">
    <source>
        <dbReference type="SAM" id="MobiDB-lite"/>
    </source>
</evidence>
<evidence type="ECO:0000313" key="2">
    <source>
        <dbReference type="EMBL" id="KZT06125.1"/>
    </source>
</evidence>
<dbReference type="GeneID" id="63829646"/>
<dbReference type="RefSeq" id="XP_040763865.1">
    <property type="nucleotide sequence ID" value="XM_040912618.1"/>
</dbReference>
<sequence>MSTLHLKKSVEQGQSKYFITLENLRNILNVLRTAAKALPYQRFNLQASGHNAPHPPVAHSGASQSSPGQPSGAPAVQQQQDVKFTPKLPQAIPSIPQTPQIPPAPQIHRTPQIPPAQPHSQPAVVAPVQAGTQSQLQGQSQVQTSPRPPSAARKPHPTVPSPAEAGPSTATPPAHTATPAAVNPPTPSHVASSPQTPRSPRGKTAKPRTPAKRRSNTKTAVTPAASALTPAAASTPAAPPTPATAPTPTNAAVPMPSPAMVPAQSPAADLATSSGASAPAGIKREREEELLAASELPPSAPSPKKVKTEWEGPPSEALIKKQAEVESIQTDEDAAKFYEGMAELFRTMSSEHEQDMTTLSQTLDEILKGYPGDTELSNGAGPSSPSRLPEPDESEFLDFTYCMEEDTGSKAPTPELQASSTNPSPGSGSDSEGGHGSSTGFDPARIASDDIEEVPDVLRLGLWKEIDGGESAYYQGSDAWKWDGMMPSEQGWPIFDS</sequence>
<feature type="compositionally biased region" description="Basic residues" evidence="1">
    <location>
        <begin position="200"/>
        <end position="216"/>
    </location>
</feature>
<feature type="region of interest" description="Disordered" evidence="1">
    <location>
        <begin position="350"/>
        <end position="450"/>
    </location>
</feature>
<dbReference type="AlphaFoldDB" id="A0A165E2L2"/>
<feature type="region of interest" description="Disordered" evidence="1">
    <location>
        <begin position="46"/>
        <end position="315"/>
    </location>
</feature>
<dbReference type="Proteomes" id="UP000076871">
    <property type="component" value="Unassembled WGS sequence"/>
</dbReference>
<protein>
    <submittedName>
        <fullName evidence="2">Uncharacterized protein</fullName>
    </submittedName>
</protein>
<gene>
    <name evidence="2" type="ORF">LAESUDRAFT_759655</name>
</gene>
<feature type="compositionally biased region" description="Low complexity" evidence="1">
    <location>
        <begin position="219"/>
        <end position="236"/>
    </location>
</feature>
<keyword evidence="3" id="KW-1185">Reference proteome</keyword>
<feature type="compositionally biased region" description="Low complexity" evidence="1">
    <location>
        <begin position="60"/>
        <end position="75"/>
    </location>
</feature>
<feature type="compositionally biased region" description="Polar residues" evidence="1">
    <location>
        <begin position="375"/>
        <end position="386"/>
    </location>
</feature>